<dbReference type="InterPro" id="IPR000873">
    <property type="entry name" value="AMP-dep_synth/lig_dom"/>
</dbReference>
<gene>
    <name evidence="4" type="ORF">ENM84_00705</name>
</gene>
<name>A0A7C5XJL2_9CREN</name>
<comment type="caution">
    <text evidence="4">The sequence shown here is derived from an EMBL/GenBank/DDBJ whole genome shotgun (WGS) entry which is preliminary data.</text>
</comment>
<feature type="domain" description="Acetyl-coenzyme A synthetase N-terminal" evidence="3">
    <location>
        <begin position="30"/>
        <end position="82"/>
    </location>
</feature>
<accession>A0A7C5XJL2</accession>
<dbReference type="Gene3D" id="3.30.300.30">
    <property type="match status" value="1"/>
</dbReference>
<feature type="domain" description="AMP-dependent synthetase/ligase" evidence="2">
    <location>
        <begin position="273"/>
        <end position="482"/>
    </location>
</feature>
<comment type="similarity">
    <text evidence="1">Belongs to the ATP-dependent AMP-binding enzyme family.</text>
</comment>
<reference evidence="4" key="1">
    <citation type="journal article" date="2020" name="mSystems">
        <title>Genome- and Community-Level Interaction Insights into Carbon Utilization and Element Cycling Functions of Hydrothermarchaeota in Hydrothermal Sediment.</title>
        <authorList>
            <person name="Zhou Z."/>
            <person name="Liu Y."/>
            <person name="Xu W."/>
            <person name="Pan J."/>
            <person name="Luo Z.H."/>
            <person name="Li M."/>
        </authorList>
    </citation>
    <scope>NUCLEOTIDE SEQUENCE [LARGE SCALE GENOMIC DNA]</scope>
    <source>
        <strain evidence="4">SpSt-1121</strain>
    </source>
</reference>
<organism evidence="4">
    <name type="scientific">Ignisphaera aggregans</name>
    <dbReference type="NCBI Taxonomy" id="334771"/>
    <lineage>
        <taxon>Archaea</taxon>
        <taxon>Thermoproteota</taxon>
        <taxon>Thermoprotei</taxon>
        <taxon>Desulfurococcales</taxon>
        <taxon>Desulfurococcaceae</taxon>
        <taxon>Ignisphaera</taxon>
    </lineage>
</organism>
<protein>
    <submittedName>
        <fullName evidence="4">AMP-dependent synthetase</fullName>
    </submittedName>
</protein>
<dbReference type="Gene3D" id="3.40.50.12780">
    <property type="entry name" value="N-terminal domain of ligase-like"/>
    <property type="match status" value="1"/>
</dbReference>
<dbReference type="InterPro" id="IPR032387">
    <property type="entry name" value="ACAS_N"/>
</dbReference>
<proteinExistence type="inferred from homology"/>
<evidence type="ECO:0000256" key="1">
    <source>
        <dbReference type="ARBA" id="ARBA00006432"/>
    </source>
</evidence>
<dbReference type="PANTHER" id="PTHR24095:SF232">
    <property type="entry name" value="ACETYL-COENZYME A SYNTHETASE"/>
    <property type="match status" value="1"/>
</dbReference>
<dbReference type="InterPro" id="IPR045851">
    <property type="entry name" value="AMP-bd_C_sf"/>
</dbReference>
<feature type="domain" description="AMP-dependent synthetase/ligase" evidence="2">
    <location>
        <begin position="94"/>
        <end position="221"/>
    </location>
</feature>
<evidence type="ECO:0000259" key="2">
    <source>
        <dbReference type="Pfam" id="PF00501"/>
    </source>
</evidence>
<dbReference type="Pfam" id="PF00501">
    <property type="entry name" value="AMP-binding"/>
    <property type="match status" value="2"/>
</dbReference>
<dbReference type="Pfam" id="PF16177">
    <property type="entry name" value="ACAS_N"/>
    <property type="match status" value="1"/>
</dbReference>
<dbReference type="GO" id="GO:0003987">
    <property type="term" value="F:acetate-CoA ligase activity"/>
    <property type="evidence" value="ECO:0007669"/>
    <property type="project" value="TreeGrafter"/>
</dbReference>
<evidence type="ECO:0000259" key="3">
    <source>
        <dbReference type="Pfam" id="PF16177"/>
    </source>
</evidence>
<dbReference type="SUPFAM" id="SSF56801">
    <property type="entry name" value="Acetyl-CoA synthetase-like"/>
    <property type="match status" value="1"/>
</dbReference>
<evidence type="ECO:0000313" key="4">
    <source>
        <dbReference type="EMBL" id="HHP81162.1"/>
    </source>
</evidence>
<dbReference type="GO" id="GO:0006085">
    <property type="term" value="P:acetyl-CoA biosynthetic process"/>
    <property type="evidence" value="ECO:0007669"/>
    <property type="project" value="TreeGrafter"/>
</dbReference>
<dbReference type="EMBL" id="DRZI01000023">
    <property type="protein sequence ID" value="HHP81162.1"/>
    <property type="molecule type" value="Genomic_DNA"/>
</dbReference>
<sequence length="640" mass="72692">MVQWVLDRVLGKDYVIPPSMKWKSISFDEYEAIYSSSVANVVGFWEKEADKLIWSSKWIESIVGNGPRSLWFYGGSLDAYFNIIERHRDSWIWNKPAFIWESEDESISIATYSDLHSIVERCVCSLKSLGVSRGDWVVFYTPPMIESFALMLALVKIGSPFEAVFTGFSYGELAKRIINRNPKFIVVTDGFLRRGRVINTRETLEKALKIANIKPKVIVIERLGLRIKSDDILYSSLLKTSTKCVRDIPPIKSSEPLFGLHVAYEDDFKPLTHSVGGYLVQTYATSKWIGLRPHDTYFCTVWPGWITGITYTLFGPLMIGATVILYEGGPDWPSWTRWLEILERYAVTLFLTTGGALRILSKNLNIEELKKHNIDTLRAILVTAEPLEVDTWGWVYRYIGTGETPIIDSIPESLTGRIPVINMYIQSELATFITGNLINYTFTPLLPGSVGTPIPGFNIDVVDDYGNPIVNSIGRVVVKDPWPAIPIEAPEEFYNRWYKGFYDTGDYGLANEHRYIYILGRSDCVIKTSGYRISPGCIEKIIEKIEGVERAIVVGYPDDIRFEKIFVLIEGAIESSSVIKKIVREWIGPIAEPSIIAISREIYGESKDKFRVRLKETVQKIRIHSDVEAILEKAIVLKVE</sequence>
<dbReference type="AlphaFoldDB" id="A0A7C5XJL2"/>
<dbReference type="InterPro" id="IPR042099">
    <property type="entry name" value="ANL_N_sf"/>
</dbReference>
<dbReference type="PANTHER" id="PTHR24095">
    <property type="entry name" value="ACETYL-COENZYME A SYNTHETASE"/>
    <property type="match status" value="1"/>
</dbReference>